<dbReference type="PANTHER" id="PTHR34406">
    <property type="entry name" value="PROTEIN YCEI"/>
    <property type="match status" value="1"/>
</dbReference>
<dbReference type="RefSeq" id="WP_344718424.1">
    <property type="nucleotide sequence ID" value="NZ_BAAAYG010000003.1"/>
</dbReference>
<dbReference type="Gene3D" id="2.40.128.110">
    <property type="entry name" value="Lipid/polyisoprenoid-binding, YceI-like"/>
    <property type="match status" value="1"/>
</dbReference>
<comment type="caution">
    <text evidence="3">The sequence shown here is derived from an EMBL/GenBank/DDBJ whole genome shotgun (WGS) entry which is preliminary data.</text>
</comment>
<dbReference type="EMBL" id="BAAAYG010000003">
    <property type="protein sequence ID" value="GAA3281848.1"/>
    <property type="molecule type" value="Genomic_DNA"/>
</dbReference>
<name>A0ABP6RBM6_9MICC</name>
<reference evidence="4" key="1">
    <citation type="journal article" date="2019" name="Int. J. Syst. Evol. Microbiol.">
        <title>The Global Catalogue of Microorganisms (GCM) 10K type strain sequencing project: providing services to taxonomists for standard genome sequencing and annotation.</title>
        <authorList>
            <consortium name="The Broad Institute Genomics Platform"/>
            <consortium name="The Broad Institute Genome Sequencing Center for Infectious Disease"/>
            <person name="Wu L."/>
            <person name="Ma J."/>
        </authorList>
    </citation>
    <scope>NUCLEOTIDE SEQUENCE [LARGE SCALE GENOMIC DNA]</scope>
    <source>
        <strain evidence="4">JCM 11483</strain>
    </source>
</reference>
<dbReference type="InterPro" id="IPR007372">
    <property type="entry name" value="Lipid/polyisoprenoid-bd_YceI"/>
</dbReference>
<keyword evidence="4" id="KW-1185">Reference proteome</keyword>
<dbReference type="InterPro" id="IPR036761">
    <property type="entry name" value="TTHA0802/YceI-like_sf"/>
</dbReference>
<dbReference type="SUPFAM" id="SSF101874">
    <property type="entry name" value="YceI-like"/>
    <property type="match status" value="1"/>
</dbReference>
<dbReference type="SMART" id="SM00867">
    <property type="entry name" value="YceI"/>
    <property type="match status" value="1"/>
</dbReference>
<evidence type="ECO:0000313" key="3">
    <source>
        <dbReference type="EMBL" id="GAA3281848.1"/>
    </source>
</evidence>
<dbReference type="PANTHER" id="PTHR34406:SF1">
    <property type="entry name" value="PROTEIN YCEI"/>
    <property type="match status" value="1"/>
</dbReference>
<sequence>MAQLTPGTWKLDTDHSEIGMTVRHAGISKVRATFGEADGTLTVGEDGTATVETSVRAASFDSKNADRDAHVRAADFLDVETYPELSFRATDVKPSGEEFEVTGDLTIRGETRQVTFEAEFGGQAVDPFGATRAGFSASAAISRKDFGLTWNASLEAGGVLVGDKVAIDLEVAFVLEQGE</sequence>
<evidence type="ECO:0000259" key="2">
    <source>
        <dbReference type="SMART" id="SM00867"/>
    </source>
</evidence>
<dbReference type="Pfam" id="PF04264">
    <property type="entry name" value="YceI"/>
    <property type="match status" value="1"/>
</dbReference>
<dbReference type="Proteomes" id="UP001501736">
    <property type="component" value="Unassembled WGS sequence"/>
</dbReference>
<organism evidence="3 4">
    <name type="scientific">Nesterenkonia halobia</name>
    <dbReference type="NCBI Taxonomy" id="37922"/>
    <lineage>
        <taxon>Bacteria</taxon>
        <taxon>Bacillati</taxon>
        <taxon>Actinomycetota</taxon>
        <taxon>Actinomycetes</taxon>
        <taxon>Micrococcales</taxon>
        <taxon>Micrococcaceae</taxon>
        <taxon>Nesterenkonia</taxon>
    </lineage>
</organism>
<accession>A0ABP6RBM6</accession>
<evidence type="ECO:0000256" key="1">
    <source>
        <dbReference type="ARBA" id="ARBA00008812"/>
    </source>
</evidence>
<feature type="domain" description="Lipid/polyisoprenoid-binding YceI-like" evidence="2">
    <location>
        <begin position="8"/>
        <end position="174"/>
    </location>
</feature>
<proteinExistence type="inferred from homology"/>
<evidence type="ECO:0000313" key="4">
    <source>
        <dbReference type="Proteomes" id="UP001501736"/>
    </source>
</evidence>
<gene>
    <name evidence="3" type="ORF">GCM10020260_07990</name>
</gene>
<comment type="similarity">
    <text evidence="1">Belongs to the UPF0312 family.</text>
</comment>
<protein>
    <submittedName>
        <fullName evidence="3">YceI family protein</fullName>
    </submittedName>
</protein>